<dbReference type="EMBL" id="ABFH02000002">
    <property type="protein sequence ID" value="EDZ02082.1"/>
    <property type="molecule type" value="Genomic_DNA"/>
</dbReference>
<evidence type="ECO:0000313" key="1">
    <source>
        <dbReference type="EMBL" id="EDZ02082.1"/>
    </source>
</evidence>
<reference evidence="1 2" key="1">
    <citation type="journal article" date="2011" name="J. Bacteriol.">
        <title>Comparative genomics of 28 Salmonella enterica isolates: evidence for CRISPR-mediated adaptive sublineage evolution.</title>
        <authorList>
            <person name="Fricke W.F."/>
            <person name="Mammel M.K."/>
            <person name="McDermott P.F."/>
            <person name="Tartera C."/>
            <person name="White D.G."/>
            <person name="Leclerc J.E."/>
            <person name="Ravel J."/>
            <person name="Cebula T.A."/>
        </authorList>
    </citation>
    <scope>NUCLEOTIDE SEQUENCE [LARGE SCALE GENOMIC DNA]</scope>
    <source>
        <strain evidence="1 2">SL491</strain>
    </source>
</reference>
<name>A0A6C8EXB7_SALV4</name>
<protein>
    <submittedName>
        <fullName evidence="1">Uncharacterized protein</fullName>
    </submittedName>
</protein>
<proteinExistence type="predicted"/>
<evidence type="ECO:0000313" key="2">
    <source>
        <dbReference type="Proteomes" id="UP000003614"/>
    </source>
</evidence>
<dbReference type="Proteomes" id="UP000003614">
    <property type="component" value="Unassembled WGS sequence"/>
</dbReference>
<sequence length="70" mass="8210">MAPQGKTSPIMHRRGAFFFPCFDFGARQYKDAPLTALFLARQLLAHPLQYPFRRVHARRQPLPNSDWRVL</sequence>
<accession>A0A6C8EXB7</accession>
<gene>
    <name evidence="1" type="ORF">SeV_A1746</name>
</gene>
<organism evidence="1 2">
    <name type="scientific">Salmonella virchow (strain SL491)</name>
    <dbReference type="NCBI Taxonomy" id="465517"/>
    <lineage>
        <taxon>Bacteria</taxon>
        <taxon>Pseudomonadati</taxon>
        <taxon>Pseudomonadota</taxon>
        <taxon>Gammaproteobacteria</taxon>
        <taxon>Enterobacterales</taxon>
        <taxon>Enterobacteriaceae</taxon>
        <taxon>Salmonella</taxon>
    </lineage>
</organism>
<dbReference type="AlphaFoldDB" id="A0A6C8EXB7"/>
<comment type="caution">
    <text evidence="1">The sequence shown here is derived from an EMBL/GenBank/DDBJ whole genome shotgun (WGS) entry which is preliminary data.</text>
</comment>